<proteinExistence type="predicted"/>
<dbReference type="CDD" id="cd00161">
    <property type="entry name" value="beta-trefoil_Ricin-like"/>
    <property type="match status" value="1"/>
</dbReference>
<dbReference type="Gene3D" id="2.80.10.50">
    <property type="match status" value="1"/>
</dbReference>
<evidence type="ECO:0000256" key="1">
    <source>
        <dbReference type="SAM" id="SignalP"/>
    </source>
</evidence>
<organism evidence="3 4">
    <name type="scientific">Streptomyces buecherae</name>
    <dbReference type="NCBI Taxonomy" id="2763006"/>
    <lineage>
        <taxon>Bacteria</taxon>
        <taxon>Bacillati</taxon>
        <taxon>Actinomycetota</taxon>
        <taxon>Actinomycetes</taxon>
        <taxon>Kitasatosporales</taxon>
        <taxon>Streptomycetaceae</taxon>
        <taxon>Streptomyces</taxon>
    </lineage>
</organism>
<dbReference type="AlphaFoldDB" id="A0A7H8N948"/>
<dbReference type="SUPFAM" id="SSF50370">
    <property type="entry name" value="Ricin B-like lectins"/>
    <property type="match status" value="1"/>
</dbReference>
<dbReference type="InterPro" id="IPR000772">
    <property type="entry name" value="Ricin_B_lectin"/>
</dbReference>
<keyword evidence="4" id="KW-1185">Reference proteome</keyword>
<accession>A0A7H8N948</accession>
<evidence type="ECO:0000259" key="2">
    <source>
        <dbReference type="Pfam" id="PF14200"/>
    </source>
</evidence>
<dbReference type="InterPro" id="IPR035992">
    <property type="entry name" value="Ricin_B-like_lectins"/>
</dbReference>
<evidence type="ECO:0000313" key="3">
    <source>
        <dbReference type="EMBL" id="QKW50995.1"/>
    </source>
</evidence>
<feature type="signal peptide" evidence="1">
    <location>
        <begin position="1"/>
        <end position="27"/>
    </location>
</feature>
<protein>
    <submittedName>
        <fullName evidence="3">RICIN domain-containing protein</fullName>
    </submittedName>
</protein>
<dbReference type="Pfam" id="PF14200">
    <property type="entry name" value="RicinB_lectin_2"/>
    <property type="match status" value="1"/>
</dbReference>
<sequence>MAIRMAKSGKVAAAALFLFAAASTTTAAAVENDRSSSRLGTWTWYNHNSGKCLEIHGGGTADGAGAVQWGCNGSAWQLWTNTNGGTLTEIRNGNTGKCLEVYGGGTADGAGVVQWSCNGANWQKWK</sequence>
<dbReference type="Proteomes" id="UP000509303">
    <property type="component" value="Chromosome"/>
</dbReference>
<feature type="domain" description="Ricin B lectin" evidence="2">
    <location>
        <begin position="40"/>
        <end position="115"/>
    </location>
</feature>
<evidence type="ECO:0000313" key="4">
    <source>
        <dbReference type="Proteomes" id="UP000509303"/>
    </source>
</evidence>
<reference evidence="3 4" key="1">
    <citation type="submission" date="2020-06" db="EMBL/GenBank/DDBJ databases">
        <title>Genome mining for natural products.</title>
        <authorList>
            <person name="Zhang B."/>
            <person name="Shi J."/>
            <person name="Ge H."/>
        </authorList>
    </citation>
    <scope>NUCLEOTIDE SEQUENCE [LARGE SCALE GENOMIC DNA]</scope>
    <source>
        <strain evidence="3 4">NA00687</strain>
    </source>
</reference>
<dbReference type="RefSeq" id="WP_176162719.1">
    <property type="nucleotide sequence ID" value="NZ_CP054929.1"/>
</dbReference>
<feature type="chain" id="PRO_5038821899" evidence="1">
    <location>
        <begin position="28"/>
        <end position="126"/>
    </location>
</feature>
<dbReference type="PROSITE" id="PS50231">
    <property type="entry name" value="RICIN_B_LECTIN"/>
    <property type="match status" value="1"/>
</dbReference>
<gene>
    <name evidence="3" type="ORF">HUT08_17255</name>
</gene>
<dbReference type="EMBL" id="CP054929">
    <property type="protein sequence ID" value="QKW50995.1"/>
    <property type="molecule type" value="Genomic_DNA"/>
</dbReference>
<keyword evidence="1" id="KW-0732">Signal</keyword>
<name>A0A7H8N948_9ACTN</name>